<dbReference type="Pfam" id="PF03185">
    <property type="entry name" value="CaKB"/>
    <property type="match status" value="2"/>
</dbReference>
<gene>
    <name evidence="10" type="ORF">XENOCAPTIV_022348</name>
</gene>
<keyword evidence="6 9" id="KW-0472">Membrane</keyword>
<sequence length="328" mass="36948">MAKIRVSYEYSEAEDKSIRLGLFLIACGILSLFILGFCWLSPTLQNLQSKPANCTVVSVLRPEEMFECIFTCGADCKGTSLYPCLQIFVNNSESNSVALLHFDEQQLVLNPKVHFPNEGPPNNLDPLCFFHSPPVYSFLLPISQEKSHVKNAPLNFILLLRMFVVIFCFTTYVMYLYVCNCCLTNSVSTSPSDISGWATQPYDCGCHANRPRLQWQTSAFLPDDVLWQRSHDTSVLLHCVLWPMVSLLLGTLIVLLTVCARSLAVRAEALQKRKCSYEVCQDLSITTSDCRSNKPGDFLAMNSDPELSSPSRTLPLFAVPVRRRDREH</sequence>
<feature type="transmembrane region" description="Helical" evidence="9">
    <location>
        <begin position="240"/>
        <end position="264"/>
    </location>
</feature>
<evidence type="ECO:0000256" key="2">
    <source>
        <dbReference type="ARBA" id="ARBA00022448"/>
    </source>
</evidence>
<keyword evidence="7" id="KW-0325">Glycoprotein</keyword>
<evidence type="ECO:0000256" key="3">
    <source>
        <dbReference type="ARBA" id="ARBA00022692"/>
    </source>
</evidence>
<evidence type="ECO:0000256" key="5">
    <source>
        <dbReference type="ARBA" id="ARBA00023065"/>
    </source>
</evidence>
<organism evidence="10 11">
    <name type="scientific">Xenoophorus captivus</name>
    <dbReference type="NCBI Taxonomy" id="1517983"/>
    <lineage>
        <taxon>Eukaryota</taxon>
        <taxon>Metazoa</taxon>
        <taxon>Chordata</taxon>
        <taxon>Craniata</taxon>
        <taxon>Vertebrata</taxon>
        <taxon>Euteleostomi</taxon>
        <taxon>Actinopterygii</taxon>
        <taxon>Neopterygii</taxon>
        <taxon>Teleostei</taxon>
        <taxon>Neoteleostei</taxon>
        <taxon>Acanthomorphata</taxon>
        <taxon>Ovalentaria</taxon>
        <taxon>Atherinomorphae</taxon>
        <taxon>Cyprinodontiformes</taxon>
        <taxon>Goodeidae</taxon>
        <taxon>Xenoophorus</taxon>
    </lineage>
</organism>
<comment type="subcellular location">
    <subcellularLocation>
        <location evidence="1">Membrane</location>
        <topology evidence="1">Multi-pass membrane protein</topology>
    </subcellularLocation>
</comment>
<evidence type="ECO:0008006" key="12">
    <source>
        <dbReference type="Google" id="ProtNLM"/>
    </source>
</evidence>
<keyword evidence="5" id="KW-0406">Ion transport</keyword>
<keyword evidence="2" id="KW-0813">Transport</keyword>
<proteinExistence type="predicted"/>
<protein>
    <recommendedName>
        <fullName evidence="12">Potassium calcium-activated channel subfamily M regulatory beta subunit 4</fullName>
    </recommendedName>
</protein>
<keyword evidence="8" id="KW-0407">Ion channel</keyword>
<dbReference type="EMBL" id="JAHRIN010008453">
    <property type="protein sequence ID" value="MEQ2193398.1"/>
    <property type="molecule type" value="Genomic_DNA"/>
</dbReference>
<evidence type="ECO:0000313" key="10">
    <source>
        <dbReference type="EMBL" id="MEQ2193398.1"/>
    </source>
</evidence>
<dbReference type="PANTHER" id="PTHR10258">
    <property type="entry name" value="CALCIUM-ACTIVATED POTASSIUM CHANNEL SUBUNIT BETA"/>
    <property type="match status" value="1"/>
</dbReference>
<feature type="transmembrane region" description="Helical" evidence="9">
    <location>
        <begin position="156"/>
        <end position="178"/>
    </location>
</feature>
<evidence type="ECO:0000256" key="8">
    <source>
        <dbReference type="ARBA" id="ARBA00023303"/>
    </source>
</evidence>
<dbReference type="Proteomes" id="UP001434883">
    <property type="component" value="Unassembled WGS sequence"/>
</dbReference>
<dbReference type="InterPro" id="IPR003930">
    <property type="entry name" value="K_chnl_Ca-activ_BK_bsu"/>
</dbReference>
<keyword evidence="3 9" id="KW-0812">Transmembrane</keyword>
<dbReference type="PANTHER" id="PTHR10258:SF3">
    <property type="entry name" value="CALCIUM-ACTIVATED POTASSIUM CHANNEL SUBUNIT BETA-4"/>
    <property type="match status" value="1"/>
</dbReference>
<keyword evidence="4 9" id="KW-1133">Transmembrane helix</keyword>
<evidence type="ECO:0000256" key="4">
    <source>
        <dbReference type="ARBA" id="ARBA00022989"/>
    </source>
</evidence>
<evidence type="ECO:0000256" key="7">
    <source>
        <dbReference type="ARBA" id="ARBA00023180"/>
    </source>
</evidence>
<evidence type="ECO:0000256" key="6">
    <source>
        <dbReference type="ARBA" id="ARBA00023136"/>
    </source>
</evidence>
<feature type="transmembrane region" description="Helical" evidence="9">
    <location>
        <begin position="20"/>
        <end position="40"/>
    </location>
</feature>
<evidence type="ECO:0000313" key="11">
    <source>
        <dbReference type="Proteomes" id="UP001434883"/>
    </source>
</evidence>
<name>A0ABV0QC50_9TELE</name>
<evidence type="ECO:0000256" key="1">
    <source>
        <dbReference type="ARBA" id="ARBA00004141"/>
    </source>
</evidence>
<keyword evidence="11" id="KW-1185">Reference proteome</keyword>
<reference evidence="10 11" key="1">
    <citation type="submission" date="2021-06" db="EMBL/GenBank/DDBJ databases">
        <authorList>
            <person name="Palmer J.M."/>
        </authorList>
    </citation>
    <scope>NUCLEOTIDE SEQUENCE [LARGE SCALE GENOMIC DNA]</scope>
    <source>
        <strain evidence="10 11">XC_2019</strain>
        <tissue evidence="10">Muscle</tissue>
    </source>
</reference>
<comment type="caution">
    <text evidence="10">The sequence shown here is derived from an EMBL/GenBank/DDBJ whole genome shotgun (WGS) entry which is preliminary data.</text>
</comment>
<evidence type="ECO:0000256" key="9">
    <source>
        <dbReference type="SAM" id="Phobius"/>
    </source>
</evidence>
<accession>A0ABV0QC50</accession>